<accession>A0A246JQN4</accession>
<protein>
    <submittedName>
        <fullName evidence="2">Uncharacterized protein</fullName>
    </submittedName>
</protein>
<dbReference type="EMBL" id="NISK01000004">
    <property type="protein sequence ID" value="OWQ94665.1"/>
    <property type="molecule type" value="Genomic_DNA"/>
</dbReference>
<evidence type="ECO:0000256" key="1">
    <source>
        <dbReference type="SAM" id="SignalP"/>
    </source>
</evidence>
<reference evidence="2 3" key="1">
    <citation type="journal article" date="2010" name="Int. J. Syst. Evol. Microbiol.">
        <title>Sphingopyxis bauzanensis sp. nov., a psychrophilic bacterium isolated from soil.</title>
        <authorList>
            <person name="Zhang D.C."/>
            <person name="Liu H.C."/>
            <person name="Xin Y.H."/>
            <person name="Zhou Y.G."/>
            <person name="Schinner F."/>
            <person name="Margesin R."/>
        </authorList>
    </citation>
    <scope>NUCLEOTIDE SEQUENCE [LARGE SCALE GENOMIC DNA]</scope>
    <source>
        <strain evidence="2 3">DSM 22271</strain>
    </source>
</reference>
<organism evidence="2 3">
    <name type="scientific">Sphingopyxis bauzanensis</name>
    <dbReference type="NCBI Taxonomy" id="651663"/>
    <lineage>
        <taxon>Bacteria</taxon>
        <taxon>Pseudomonadati</taxon>
        <taxon>Pseudomonadota</taxon>
        <taxon>Alphaproteobacteria</taxon>
        <taxon>Sphingomonadales</taxon>
        <taxon>Sphingomonadaceae</taxon>
        <taxon>Sphingopyxis</taxon>
    </lineage>
</organism>
<feature type="signal peptide" evidence="1">
    <location>
        <begin position="1"/>
        <end position="18"/>
    </location>
</feature>
<gene>
    <name evidence="2" type="ORF">CDQ92_16465</name>
</gene>
<keyword evidence="1" id="KW-0732">Signal</keyword>
<dbReference type="RefSeq" id="WP_088442679.1">
    <property type="nucleotide sequence ID" value="NZ_BMMC01000008.1"/>
</dbReference>
<sequence>MKLVAATLVARLPLSACAEAETPNAEPARAVASEPKISPSIPVNVKEAYRRPVDLTPYIGKYPFEVVGGHRFLDHPAVKAAIAAAIAGSDARAQVVFADNVLGVPIVRVTGGRILTWRGARRAEDRYNRAVVIAPEGMKGEVCIFEAVVDDPELWFATWHIPASRPR</sequence>
<dbReference type="OrthoDB" id="7204430at2"/>
<proteinExistence type="predicted"/>
<keyword evidence="3" id="KW-1185">Reference proteome</keyword>
<feature type="chain" id="PRO_5012286680" evidence="1">
    <location>
        <begin position="19"/>
        <end position="167"/>
    </location>
</feature>
<evidence type="ECO:0000313" key="3">
    <source>
        <dbReference type="Proteomes" id="UP000197361"/>
    </source>
</evidence>
<dbReference type="AlphaFoldDB" id="A0A246JQN4"/>
<evidence type="ECO:0000313" key="2">
    <source>
        <dbReference type="EMBL" id="OWQ94665.1"/>
    </source>
</evidence>
<dbReference type="Proteomes" id="UP000197361">
    <property type="component" value="Unassembled WGS sequence"/>
</dbReference>
<comment type="caution">
    <text evidence="2">The sequence shown here is derived from an EMBL/GenBank/DDBJ whole genome shotgun (WGS) entry which is preliminary data.</text>
</comment>
<name>A0A246JQN4_9SPHN</name>